<sequence>MKRWIFLLAAVLTAVLALSAYVWRIDILRTGLDPKQPFQIYSPPAAPDYSRPDAWALLPPHPETGTAVDPPADIFFLGPTAYNGGAHWNAPIDDRKVDRQFRQVFAPNYAGPFQRTGRLFAPRYRQASLYTLMTLREDAREARRFAYADVAEAFRRYIAAYNSGRPFIVVGVEQGGTLAARLLAEEIAAKPEIKARLAGAYLIETATPADAPPITPCLRRQEAGCLAAWVSAYSDDPQRAKDAVDRALVWGDGAQLENLHGRLPLCFNPLIGGTTTALAPAKLGLGAANATGLEWGARPPFLTRQVQAQCKDGVLRISRPKASMLKRQGDWMDRQKAPGFNLFYADLEEDSKARVAALLAAPSKVTPHP</sequence>
<keyword evidence="2" id="KW-1185">Reference proteome</keyword>
<dbReference type="Pfam" id="PF11288">
    <property type="entry name" value="DUF3089"/>
    <property type="match status" value="1"/>
</dbReference>
<dbReference type="InterPro" id="IPR021440">
    <property type="entry name" value="DUF3089"/>
</dbReference>
<dbReference type="EMBL" id="JBHTLQ010000003">
    <property type="protein sequence ID" value="MFD1189327.1"/>
    <property type="molecule type" value="Genomic_DNA"/>
</dbReference>
<evidence type="ECO:0000313" key="1">
    <source>
        <dbReference type="EMBL" id="MFD1189327.1"/>
    </source>
</evidence>
<gene>
    <name evidence="1" type="ORF">ACFQ27_01935</name>
</gene>
<dbReference type="Gene3D" id="3.40.50.1820">
    <property type="entry name" value="alpha/beta hydrolase"/>
    <property type="match status" value="1"/>
</dbReference>
<dbReference type="Proteomes" id="UP001597216">
    <property type="component" value="Unassembled WGS sequence"/>
</dbReference>
<accession>A0ABW3SZ97</accession>
<reference evidence="2" key="1">
    <citation type="journal article" date="2019" name="Int. J. Syst. Evol. Microbiol.">
        <title>The Global Catalogue of Microorganisms (GCM) 10K type strain sequencing project: providing services to taxonomists for standard genome sequencing and annotation.</title>
        <authorList>
            <consortium name="The Broad Institute Genomics Platform"/>
            <consortium name="The Broad Institute Genome Sequencing Center for Infectious Disease"/>
            <person name="Wu L."/>
            <person name="Ma J."/>
        </authorList>
    </citation>
    <scope>NUCLEOTIDE SEQUENCE [LARGE SCALE GENOMIC DNA]</scope>
    <source>
        <strain evidence="2">CCUG 55074</strain>
    </source>
</reference>
<dbReference type="SUPFAM" id="SSF53474">
    <property type="entry name" value="alpha/beta-Hydrolases"/>
    <property type="match status" value="1"/>
</dbReference>
<dbReference type="RefSeq" id="WP_377352183.1">
    <property type="nucleotide sequence ID" value="NZ_JBHTLQ010000003.1"/>
</dbReference>
<proteinExistence type="predicted"/>
<organism evidence="1 2">
    <name type="scientific">Phenylobacterium conjunctum</name>
    <dbReference type="NCBI Taxonomy" id="1298959"/>
    <lineage>
        <taxon>Bacteria</taxon>
        <taxon>Pseudomonadati</taxon>
        <taxon>Pseudomonadota</taxon>
        <taxon>Alphaproteobacteria</taxon>
        <taxon>Caulobacterales</taxon>
        <taxon>Caulobacteraceae</taxon>
        <taxon>Phenylobacterium</taxon>
    </lineage>
</organism>
<comment type="caution">
    <text evidence="1">The sequence shown here is derived from an EMBL/GenBank/DDBJ whole genome shotgun (WGS) entry which is preliminary data.</text>
</comment>
<protein>
    <submittedName>
        <fullName evidence="1">DUF3089 domain-containing protein</fullName>
    </submittedName>
</protein>
<evidence type="ECO:0000313" key="2">
    <source>
        <dbReference type="Proteomes" id="UP001597216"/>
    </source>
</evidence>
<dbReference type="InterPro" id="IPR029058">
    <property type="entry name" value="AB_hydrolase_fold"/>
</dbReference>
<name>A0ABW3SZ97_9CAUL</name>